<dbReference type="Pfam" id="PF09527">
    <property type="entry name" value="ATPase_gene1"/>
    <property type="match status" value="1"/>
</dbReference>
<keyword evidence="1" id="KW-0812">Transmembrane</keyword>
<evidence type="ECO:0000313" key="2">
    <source>
        <dbReference type="EMBL" id="CUV65680.1"/>
    </source>
</evidence>
<evidence type="ECO:0000256" key="1">
    <source>
        <dbReference type="SAM" id="Phobius"/>
    </source>
</evidence>
<dbReference type="InterPro" id="IPR032820">
    <property type="entry name" value="ATPase_put"/>
</dbReference>
<name>A0A0S4XN11_9BACT</name>
<keyword evidence="1" id="KW-0472">Membrane</keyword>
<proteinExistence type="predicted"/>
<dbReference type="AlphaFoldDB" id="A0A0S4XN11"/>
<organism evidence="2">
    <name type="scientific">Sulfurovum sp. enrichment culture clone C5</name>
    <dbReference type="NCBI Taxonomy" id="497650"/>
    <lineage>
        <taxon>Bacteria</taxon>
        <taxon>Pseudomonadati</taxon>
        <taxon>Campylobacterota</taxon>
        <taxon>Epsilonproteobacteria</taxon>
        <taxon>Campylobacterales</taxon>
        <taxon>Sulfurovaceae</taxon>
        <taxon>Sulfurovum</taxon>
        <taxon>environmental samples</taxon>
    </lineage>
</organism>
<accession>A0A0S4XN11</accession>
<feature type="transmembrane region" description="Helical" evidence="1">
    <location>
        <begin position="21"/>
        <end position="39"/>
    </location>
</feature>
<dbReference type="SUPFAM" id="SSF103473">
    <property type="entry name" value="MFS general substrate transporter"/>
    <property type="match status" value="1"/>
</dbReference>
<dbReference type="InterPro" id="IPR036259">
    <property type="entry name" value="MFS_trans_sf"/>
</dbReference>
<reference evidence="2" key="1">
    <citation type="submission" date="2015-11" db="EMBL/GenBank/DDBJ databases">
        <authorList>
            <person name="Zhang Y."/>
            <person name="Guo Z."/>
        </authorList>
    </citation>
    <scope>NUCLEOTIDE SEQUENCE</scope>
    <source>
        <strain evidence="2">BN30871</strain>
    </source>
</reference>
<keyword evidence="1" id="KW-1133">Transmembrane helix</keyword>
<protein>
    <submittedName>
        <fullName evidence="2">Uncharacterized protein</fullName>
    </submittedName>
</protein>
<sequence length="98" mass="10978">MENNQEPKFKKIVNAADDLSLGISIVVAVAIGVGIGFGLKSLFGYPWLFWLGVFWGLAAAFLNVYRAYKKQKASLDELANDPKYNYKALKKDDDDEED</sequence>
<feature type="transmembrane region" description="Helical" evidence="1">
    <location>
        <begin position="45"/>
        <end position="65"/>
    </location>
</feature>
<dbReference type="EMBL" id="FAXN01000042">
    <property type="protein sequence ID" value="CUV65680.1"/>
    <property type="molecule type" value="Genomic_DNA"/>
</dbReference>
<gene>
    <name evidence="2" type="ORF">BN3087_410011</name>
</gene>